<feature type="coiled-coil region" evidence="2">
    <location>
        <begin position="34"/>
        <end position="61"/>
    </location>
</feature>
<dbReference type="InterPro" id="IPR011990">
    <property type="entry name" value="TPR-like_helical_dom_sf"/>
</dbReference>
<proteinExistence type="predicted"/>
<dbReference type="AlphaFoldDB" id="A0A1G9X4S5"/>
<feature type="repeat" description="TPR" evidence="1">
    <location>
        <begin position="220"/>
        <end position="253"/>
    </location>
</feature>
<dbReference type="PROSITE" id="PS50005">
    <property type="entry name" value="TPR"/>
    <property type="match status" value="2"/>
</dbReference>
<evidence type="ECO:0000256" key="2">
    <source>
        <dbReference type="SAM" id="Coils"/>
    </source>
</evidence>
<reference evidence="4 5" key="1">
    <citation type="submission" date="2016-10" db="EMBL/GenBank/DDBJ databases">
        <authorList>
            <person name="de Groot N.N."/>
        </authorList>
    </citation>
    <scope>NUCLEOTIDE SEQUENCE [LARGE SCALE GENOMIC DNA]</scope>
    <source>
        <strain evidence="4 5">DSM 21668</strain>
    </source>
</reference>
<sequence length="719" mass="81043">MRLSSCFRNLVCLSGLGWVAACTQHSTAPANVAFHNITARYNALLQAKEKLEEARATLFRDRKDNYGALLPVVVPVDSNAALAVSTELAAVIKKASLVAERHQNAIYVDDAYLLIGQARLEQGDFRNAVETFKYVNTNYPDENSRSAALIGLMRAYVEQREYGTALRVADVVRTLPLSKEETREYYLTKAYLHQQRKEYAIAAAILEETLPLMKKGEQRARVYYALGQLYELTNKPQKALAQYSKVQKNRPGYDLSFYAKLNSLLNQPGQDPNVSFSRMLKDRKNDDLKDRIYYAMGSYEERRGNIKQAIPYYKTAAQFAKATRDQLPAIYLRIAELSYNPLQDYESAQAYYDSTVSSQPKNMPDLSRIIEKKKVLDEFVRHLRTIRTEDSLQHLAGMNPTELDKYLAKVVSDKRKKEEDARRKAEEAAARARQEQLLAQNGVATENTASAWYFYNPSSVQRGSQEFREKWGPRKLEDNWRRSTKDMSLSSGDAPMTAVQGNKTVAGQAAGTGAAPADPEIQDLKKTIPFGQQALEVSRKKQETAYFELGKLYKLGLSEPAKSKETFEKLLALFPNTSYEPETLYLLYLLAEGTGQQAEYKNRLAQKFPDSYFVRMINRSSLTPLTSGAEAEAQNLYADAYGAYTRSEYANALVKVEQGLQKYAGNALEDKFALLHVMLVAKTQNAEAYRKALGDFLRNYPNSTLTGMAKDMQSAAKGK</sequence>
<name>A0A1G9X4S5_9BACT</name>
<dbReference type="SMART" id="SM00028">
    <property type="entry name" value="TPR"/>
    <property type="match status" value="5"/>
</dbReference>
<feature type="chain" id="PRO_5011667293" evidence="3">
    <location>
        <begin position="21"/>
        <end position="719"/>
    </location>
</feature>
<gene>
    <name evidence="4" type="ORF">SAMN04488090_4545</name>
</gene>
<dbReference type="RefSeq" id="WP_093208107.1">
    <property type="nucleotide sequence ID" value="NZ_FNGS01000010.1"/>
</dbReference>
<feature type="signal peptide" evidence="3">
    <location>
        <begin position="1"/>
        <end position="20"/>
    </location>
</feature>
<feature type="coiled-coil region" evidence="2">
    <location>
        <begin position="408"/>
        <end position="435"/>
    </location>
</feature>
<dbReference type="OrthoDB" id="1522549at2"/>
<dbReference type="SUPFAM" id="SSF81901">
    <property type="entry name" value="HCP-like"/>
    <property type="match status" value="1"/>
</dbReference>
<dbReference type="EMBL" id="FNGS01000010">
    <property type="protein sequence ID" value="SDM91375.1"/>
    <property type="molecule type" value="Genomic_DNA"/>
</dbReference>
<keyword evidence="3" id="KW-0732">Signal</keyword>
<organism evidence="4 5">
    <name type="scientific">Siphonobacter aquaeclarae</name>
    <dbReference type="NCBI Taxonomy" id="563176"/>
    <lineage>
        <taxon>Bacteria</taxon>
        <taxon>Pseudomonadati</taxon>
        <taxon>Bacteroidota</taxon>
        <taxon>Cytophagia</taxon>
        <taxon>Cytophagales</taxon>
        <taxon>Cytophagaceae</taxon>
        <taxon>Siphonobacter</taxon>
    </lineage>
</organism>
<dbReference type="Gene3D" id="1.25.40.10">
    <property type="entry name" value="Tetratricopeptide repeat domain"/>
    <property type="match status" value="4"/>
</dbReference>
<dbReference type="Pfam" id="PF13174">
    <property type="entry name" value="TPR_6"/>
    <property type="match status" value="2"/>
</dbReference>
<dbReference type="InterPro" id="IPR019734">
    <property type="entry name" value="TPR_rpt"/>
</dbReference>
<evidence type="ECO:0000256" key="1">
    <source>
        <dbReference type="PROSITE-ProRule" id="PRU00339"/>
    </source>
</evidence>
<keyword evidence="2" id="KW-0175">Coiled coil</keyword>
<keyword evidence="5" id="KW-1185">Reference proteome</keyword>
<keyword evidence="1" id="KW-0802">TPR repeat</keyword>
<evidence type="ECO:0000313" key="4">
    <source>
        <dbReference type="EMBL" id="SDM91375.1"/>
    </source>
</evidence>
<accession>A0A1G9X4S5</accession>
<dbReference type="STRING" id="563176.SAMN04488090_4545"/>
<evidence type="ECO:0000313" key="5">
    <source>
        <dbReference type="Proteomes" id="UP000198901"/>
    </source>
</evidence>
<evidence type="ECO:0000256" key="3">
    <source>
        <dbReference type="SAM" id="SignalP"/>
    </source>
</evidence>
<dbReference type="Proteomes" id="UP000198901">
    <property type="component" value="Unassembled WGS sequence"/>
</dbReference>
<dbReference type="Pfam" id="PF13181">
    <property type="entry name" value="TPR_8"/>
    <property type="match status" value="1"/>
</dbReference>
<protein>
    <submittedName>
        <fullName evidence="4">Tetratricopeptide repeat-containing protein</fullName>
    </submittedName>
</protein>
<feature type="repeat" description="TPR" evidence="1">
    <location>
        <begin position="109"/>
        <end position="142"/>
    </location>
</feature>
<dbReference type="PROSITE" id="PS51257">
    <property type="entry name" value="PROKAR_LIPOPROTEIN"/>
    <property type="match status" value="1"/>
</dbReference>